<evidence type="ECO:0000256" key="1">
    <source>
        <dbReference type="SAM" id="MobiDB-lite"/>
    </source>
</evidence>
<organism evidence="2 3">
    <name type="scientific">Mycena alexandri</name>
    <dbReference type="NCBI Taxonomy" id="1745969"/>
    <lineage>
        <taxon>Eukaryota</taxon>
        <taxon>Fungi</taxon>
        <taxon>Dikarya</taxon>
        <taxon>Basidiomycota</taxon>
        <taxon>Agaricomycotina</taxon>
        <taxon>Agaricomycetes</taxon>
        <taxon>Agaricomycetidae</taxon>
        <taxon>Agaricales</taxon>
        <taxon>Marasmiineae</taxon>
        <taxon>Mycenaceae</taxon>
        <taxon>Mycena</taxon>
    </lineage>
</organism>
<feature type="region of interest" description="Disordered" evidence="1">
    <location>
        <begin position="161"/>
        <end position="214"/>
    </location>
</feature>
<reference evidence="2" key="1">
    <citation type="submission" date="2023-03" db="EMBL/GenBank/DDBJ databases">
        <title>Massive genome expansion in bonnet fungi (Mycena s.s.) driven by repeated elements and novel gene families across ecological guilds.</title>
        <authorList>
            <consortium name="Lawrence Berkeley National Laboratory"/>
            <person name="Harder C.B."/>
            <person name="Miyauchi S."/>
            <person name="Viragh M."/>
            <person name="Kuo A."/>
            <person name="Thoen E."/>
            <person name="Andreopoulos B."/>
            <person name="Lu D."/>
            <person name="Skrede I."/>
            <person name="Drula E."/>
            <person name="Henrissat B."/>
            <person name="Morin E."/>
            <person name="Kohler A."/>
            <person name="Barry K."/>
            <person name="LaButti K."/>
            <person name="Morin E."/>
            <person name="Salamov A."/>
            <person name="Lipzen A."/>
            <person name="Mereny Z."/>
            <person name="Hegedus B."/>
            <person name="Baldrian P."/>
            <person name="Stursova M."/>
            <person name="Weitz H."/>
            <person name="Taylor A."/>
            <person name="Grigoriev I.V."/>
            <person name="Nagy L.G."/>
            <person name="Martin F."/>
            <person name="Kauserud H."/>
        </authorList>
    </citation>
    <scope>NUCLEOTIDE SEQUENCE</scope>
    <source>
        <strain evidence="2">CBHHK200</strain>
    </source>
</reference>
<keyword evidence="3" id="KW-1185">Reference proteome</keyword>
<evidence type="ECO:0000313" key="2">
    <source>
        <dbReference type="EMBL" id="KAJ7024576.1"/>
    </source>
</evidence>
<dbReference type="Proteomes" id="UP001218188">
    <property type="component" value="Unassembled WGS sequence"/>
</dbReference>
<sequence length="475" mass="49957">MALLCVTLRNRVQRMTMIPPELRELAEPPADFVACAVPEHPGHNFLGHAHFSSKQNKTYWLLLGPLNEGVYTLKADYVRAQGRLGLAAASSVFVASFAEWRDVVAFWRKFCFHRHRKCHSHPMACVRGCPTHERQVVEDPRPEPKIKKVIVVKREATVKKEASVSAGAAKQEPLTPTVKQEPAGTAPKRKAEMQSPGTAPSTPVKNASRRAPHVRKAPTLFYTGSSDDDARSVDSDFFFLPDSPSPSAGHSEAVEAMRGPSPAAAVADVQAQPPVVADVLASRATSPTVSTASSLSASSLAASKGNAKGKGRAISHVPVEAPSLRTEAPSAVAMDGRTNEASATRGATARTNEPSASGISRAGPSAVITREPAATSSISHAGPFTVIAGPSAPASSISRVGRDAGGSRSRGPSRAGIFYVSARGAVHHSRDRAFSDIEAGPIQPVVGYDAAMTYADTLVLGGNGTTSEEGMDLDL</sequence>
<feature type="compositionally biased region" description="Polar residues" evidence="1">
    <location>
        <begin position="195"/>
        <end position="205"/>
    </location>
</feature>
<dbReference type="EMBL" id="JARJCM010000167">
    <property type="protein sequence ID" value="KAJ7024576.1"/>
    <property type="molecule type" value="Genomic_DNA"/>
</dbReference>
<feature type="region of interest" description="Disordered" evidence="1">
    <location>
        <begin position="237"/>
        <end position="261"/>
    </location>
</feature>
<proteinExistence type="predicted"/>
<name>A0AAD6WV24_9AGAR</name>
<feature type="region of interest" description="Disordered" evidence="1">
    <location>
        <begin position="393"/>
        <end position="413"/>
    </location>
</feature>
<feature type="region of interest" description="Disordered" evidence="1">
    <location>
        <begin position="327"/>
        <end position="363"/>
    </location>
</feature>
<dbReference type="AlphaFoldDB" id="A0AAD6WV24"/>
<evidence type="ECO:0000313" key="3">
    <source>
        <dbReference type="Proteomes" id="UP001218188"/>
    </source>
</evidence>
<gene>
    <name evidence="2" type="ORF">C8F04DRAFT_1192250</name>
</gene>
<accession>A0AAD6WV24</accession>
<feature type="compositionally biased region" description="Polar residues" evidence="1">
    <location>
        <begin position="349"/>
        <end position="358"/>
    </location>
</feature>
<comment type="caution">
    <text evidence="2">The sequence shown here is derived from an EMBL/GenBank/DDBJ whole genome shotgun (WGS) entry which is preliminary data.</text>
</comment>
<protein>
    <submittedName>
        <fullName evidence="2">Uncharacterized protein</fullName>
    </submittedName>
</protein>